<keyword evidence="3" id="KW-0804">Transcription</keyword>
<dbReference type="SUPFAM" id="SSF46894">
    <property type="entry name" value="C-terminal effector domain of the bipartite response regulators"/>
    <property type="match status" value="1"/>
</dbReference>
<dbReference type="GO" id="GO:0003677">
    <property type="term" value="F:DNA binding"/>
    <property type="evidence" value="ECO:0007669"/>
    <property type="project" value="UniProtKB-KW"/>
</dbReference>
<accession>A0A6I4UCP9</accession>
<gene>
    <name evidence="6" type="ORF">GRI55_06875</name>
    <name evidence="5" type="ORF">QOZ97_001004</name>
</gene>
<dbReference type="Proteomes" id="UP000439914">
    <property type="component" value="Unassembled WGS sequence"/>
</dbReference>
<dbReference type="PANTHER" id="PTHR44688">
    <property type="entry name" value="DNA-BINDING TRANSCRIPTIONAL ACTIVATOR DEVR_DOSR"/>
    <property type="match status" value="1"/>
</dbReference>
<keyword evidence="1" id="KW-0805">Transcription regulation</keyword>
<keyword evidence="2" id="KW-0238">DNA-binding</keyword>
<evidence type="ECO:0000313" key="6">
    <source>
        <dbReference type="EMBL" id="MXP35495.1"/>
    </source>
</evidence>
<dbReference type="GeneID" id="93685855"/>
<dbReference type="AlphaFoldDB" id="A0A6I4UCP9"/>
<dbReference type="Gene3D" id="3.40.50.2300">
    <property type="match status" value="1"/>
</dbReference>
<dbReference type="GO" id="GO:0006355">
    <property type="term" value="P:regulation of DNA-templated transcription"/>
    <property type="evidence" value="ECO:0007669"/>
    <property type="project" value="InterPro"/>
</dbReference>
<dbReference type="PROSITE" id="PS00622">
    <property type="entry name" value="HTH_LUXR_1"/>
    <property type="match status" value="1"/>
</dbReference>
<dbReference type="EMBL" id="WTYG01000002">
    <property type="protein sequence ID" value="MXP35495.1"/>
    <property type="molecule type" value="Genomic_DNA"/>
</dbReference>
<dbReference type="Proteomes" id="UP001238601">
    <property type="component" value="Unassembled WGS sequence"/>
</dbReference>
<proteinExistence type="predicted"/>
<feature type="domain" description="HTH luxR-type" evidence="4">
    <location>
        <begin position="130"/>
        <end position="195"/>
    </location>
</feature>
<comment type="caution">
    <text evidence="6">The sequence shown here is derived from an EMBL/GenBank/DDBJ whole genome shotgun (WGS) entry which is preliminary data.</text>
</comment>
<evidence type="ECO:0000313" key="7">
    <source>
        <dbReference type="Proteomes" id="UP000439914"/>
    </source>
</evidence>
<dbReference type="RefSeq" id="WP_160766635.1">
    <property type="nucleotide sequence ID" value="NZ_JAUSWK010000001.1"/>
</dbReference>
<dbReference type="Gene3D" id="1.10.10.10">
    <property type="entry name" value="Winged helix-like DNA-binding domain superfamily/Winged helix DNA-binding domain"/>
    <property type="match status" value="1"/>
</dbReference>
<evidence type="ECO:0000259" key="4">
    <source>
        <dbReference type="PROSITE" id="PS50043"/>
    </source>
</evidence>
<name>A0A6I4UCP9_9SPHN</name>
<reference evidence="5 8" key="2">
    <citation type="submission" date="2023-07" db="EMBL/GenBank/DDBJ databases">
        <title>Genomic Encyclopedia of Type Strains, Phase IV (KMG-IV): sequencing the most valuable type-strain genomes for metagenomic binning, comparative biology and taxonomic classification.</title>
        <authorList>
            <person name="Goeker M."/>
        </authorList>
    </citation>
    <scope>NUCLEOTIDE SEQUENCE [LARGE SCALE GENOMIC DNA]</scope>
    <source>
        <strain evidence="5 8">DSM 14432</strain>
    </source>
</reference>
<dbReference type="InterPro" id="IPR000792">
    <property type="entry name" value="Tscrpt_reg_LuxR_C"/>
</dbReference>
<dbReference type="SUPFAM" id="SSF52172">
    <property type="entry name" value="CheY-like"/>
    <property type="match status" value="1"/>
</dbReference>
<dbReference type="InterPro" id="IPR016032">
    <property type="entry name" value="Sig_transdc_resp-reg_C-effctor"/>
</dbReference>
<dbReference type="SMART" id="SM00421">
    <property type="entry name" value="HTH_LUXR"/>
    <property type="match status" value="1"/>
</dbReference>
<dbReference type="PRINTS" id="PR00038">
    <property type="entry name" value="HTHLUXR"/>
</dbReference>
<evidence type="ECO:0000313" key="8">
    <source>
        <dbReference type="Proteomes" id="UP001238601"/>
    </source>
</evidence>
<keyword evidence="8" id="KW-1185">Reference proteome</keyword>
<evidence type="ECO:0000256" key="2">
    <source>
        <dbReference type="ARBA" id="ARBA00023125"/>
    </source>
</evidence>
<sequence>MQNSTFVVIDSNYRTRHELVRALGTMAYVVPADSLEELGGRWPEQGWLLVHDTGTQVADTQRALREAGQYLPVVPYSQGASIAHVMDALSAGAAGYLEWPSAHDALQRSLETIMARKWQGSATSLAQARAKQRIDLLSPREKEVLTSVCEGYSSKEVARTLGISPRTVELHRANVLTKLGVRNVAAAVKLSVEAQFESAATETPQSEPSEMAA</sequence>
<evidence type="ECO:0000313" key="5">
    <source>
        <dbReference type="EMBL" id="MDQ0565494.1"/>
    </source>
</evidence>
<organism evidence="6 7">
    <name type="scientific">Qipengyuania citrea</name>
    <dbReference type="NCBI Taxonomy" id="225971"/>
    <lineage>
        <taxon>Bacteria</taxon>
        <taxon>Pseudomonadati</taxon>
        <taxon>Pseudomonadota</taxon>
        <taxon>Alphaproteobacteria</taxon>
        <taxon>Sphingomonadales</taxon>
        <taxon>Erythrobacteraceae</taxon>
        <taxon>Qipengyuania</taxon>
    </lineage>
</organism>
<dbReference type="InterPro" id="IPR011006">
    <property type="entry name" value="CheY-like_superfamily"/>
</dbReference>
<dbReference type="EMBL" id="JAUSWK010000001">
    <property type="protein sequence ID" value="MDQ0565494.1"/>
    <property type="molecule type" value="Genomic_DNA"/>
</dbReference>
<evidence type="ECO:0000256" key="3">
    <source>
        <dbReference type="ARBA" id="ARBA00023163"/>
    </source>
</evidence>
<protein>
    <submittedName>
        <fullName evidence="5">FixJ family two-component response regulator</fullName>
    </submittedName>
    <submittedName>
        <fullName evidence="6">Helix-turn-helix transcriptional regulator</fullName>
    </submittedName>
</protein>
<dbReference type="CDD" id="cd06170">
    <property type="entry name" value="LuxR_C_like"/>
    <property type="match status" value="1"/>
</dbReference>
<reference evidence="6 7" key="1">
    <citation type="submission" date="2019-12" db="EMBL/GenBank/DDBJ databases">
        <title>Genomic-based taxomic classification of the family Erythrobacteraceae.</title>
        <authorList>
            <person name="Xu L."/>
        </authorList>
    </citation>
    <scope>NUCLEOTIDE SEQUENCE [LARGE SCALE GENOMIC DNA]</scope>
    <source>
        <strain evidence="6 7">CGMCC 1.8703</strain>
    </source>
</reference>
<evidence type="ECO:0000256" key="1">
    <source>
        <dbReference type="ARBA" id="ARBA00023015"/>
    </source>
</evidence>
<dbReference type="InterPro" id="IPR036388">
    <property type="entry name" value="WH-like_DNA-bd_sf"/>
</dbReference>
<dbReference type="Pfam" id="PF00196">
    <property type="entry name" value="GerE"/>
    <property type="match status" value="1"/>
</dbReference>
<dbReference type="PANTHER" id="PTHR44688:SF16">
    <property type="entry name" value="DNA-BINDING TRANSCRIPTIONAL ACTIVATOR DEVR_DOSR"/>
    <property type="match status" value="1"/>
</dbReference>
<dbReference type="PROSITE" id="PS50043">
    <property type="entry name" value="HTH_LUXR_2"/>
    <property type="match status" value="1"/>
</dbReference>